<proteinExistence type="predicted"/>
<dbReference type="AlphaFoldDB" id="A0A5J4KR88"/>
<dbReference type="InterPro" id="IPR027417">
    <property type="entry name" value="P-loop_NTPase"/>
</dbReference>
<organism evidence="1 2">
    <name type="scientific">Dictyobacter vulcani</name>
    <dbReference type="NCBI Taxonomy" id="2607529"/>
    <lineage>
        <taxon>Bacteria</taxon>
        <taxon>Bacillati</taxon>
        <taxon>Chloroflexota</taxon>
        <taxon>Ktedonobacteria</taxon>
        <taxon>Ktedonobacterales</taxon>
        <taxon>Dictyobacteraceae</taxon>
        <taxon>Dictyobacter</taxon>
    </lineage>
</organism>
<comment type="caution">
    <text evidence="1">The sequence shown here is derived from an EMBL/GenBank/DDBJ whole genome shotgun (WGS) entry which is preliminary data.</text>
</comment>
<evidence type="ECO:0008006" key="3">
    <source>
        <dbReference type="Google" id="ProtNLM"/>
    </source>
</evidence>
<sequence length="779" mass="87305">MIDLYEFQAHAADQIADRVIAYYNEPLEFAKGRTTKRIPFIQLLSSITASGKTIILADTVASISHGISIKPIILWLSKATVVVEQTYANLDTGGGLHSLISDFGVRSLAEYDSTEVAHERNPFLFFATVGTFNQKDKEHGSRKVFQSGIDDTSQSTWNALQLRPDPDGNRRPLIVVYDEAQNLSDQQTDLLMELEPDAFLLATATQRLPKRFNEEIIDILYKIGNKTDDDLMTTVDAKAVADSGLIKTTIELVGHQAPMEQVIELMLHELKQTEQDGKAFGLQGRPKAVYICKTNVVEGSDERDNHKQPFAHRQAPPIRIWKHLTETLGVDPAEIAVYSDLRVDKNFPLPNEFILFNGGDNDYDDFIKGNFRHIIFNQSLQEGWDDPLIYFAYIDKSMGSKVQAEQVVGRLLRQPERRHYPADRLNMAQIHVRVESMGVFDEVVSLVQKKIQNENMSIKLIKSPPGKKNREEYKPKSVKTVPVSAIITDSAEEPINRCITTMTDYRDDSGANILGIGRTTRVQKIVGQPGNESFIWEEVGHSAMVLARWLFTREVRRVYPGALGIAMTSSGTGTPTKFDAWIGLGSNASVHVTNVAKEVAQAFVENVYLKLRKPNPYVVGPLLQQSEDVALFQHALHDGYENLNADEIIFAQALDRTNLVWCRNPPRTGYGIPLVEPGKTENFYPDFLIWSDNDVYAIDTKGPHLHSDAMRKLVQIRPASPTSPRVYVRFVSPGLVTEGGPQRDSTGLTVWSFKPNGNRDFAYYDSVDAAVSRCLKPDV</sequence>
<dbReference type="EMBL" id="BKZW01000001">
    <property type="protein sequence ID" value="GER88931.1"/>
    <property type="molecule type" value="Genomic_DNA"/>
</dbReference>
<reference evidence="1 2" key="1">
    <citation type="submission" date="2019-10" db="EMBL/GenBank/DDBJ databases">
        <title>Dictyobacter vulcani sp. nov., within the class Ktedonobacteria, isolated from soil of volcanic Mt. Zao.</title>
        <authorList>
            <person name="Zheng Y."/>
            <person name="Wang C.M."/>
            <person name="Sakai Y."/>
            <person name="Abe K."/>
            <person name="Yokota A."/>
            <person name="Yabe S."/>
        </authorList>
    </citation>
    <scope>NUCLEOTIDE SEQUENCE [LARGE SCALE GENOMIC DNA]</scope>
    <source>
        <strain evidence="1 2">W12</strain>
    </source>
</reference>
<evidence type="ECO:0000313" key="1">
    <source>
        <dbReference type="EMBL" id="GER88931.1"/>
    </source>
</evidence>
<gene>
    <name evidence="1" type="ORF">KDW_30930</name>
</gene>
<protein>
    <recommendedName>
        <fullName evidence="3">Helicase/UvrB N-terminal domain-containing protein</fullName>
    </recommendedName>
</protein>
<keyword evidence="2" id="KW-1185">Reference proteome</keyword>
<name>A0A5J4KR88_9CHLR</name>
<dbReference type="Gene3D" id="3.40.50.300">
    <property type="entry name" value="P-loop containing nucleotide triphosphate hydrolases"/>
    <property type="match status" value="2"/>
</dbReference>
<accession>A0A5J4KR88</accession>
<evidence type="ECO:0000313" key="2">
    <source>
        <dbReference type="Proteomes" id="UP000326912"/>
    </source>
</evidence>
<dbReference type="RefSeq" id="WP_151756768.1">
    <property type="nucleotide sequence ID" value="NZ_BKZW01000001.1"/>
</dbReference>
<dbReference type="Proteomes" id="UP000326912">
    <property type="component" value="Unassembled WGS sequence"/>
</dbReference>